<evidence type="ECO:0000256" key="1">
    <source>
        <dbReference type="SAM" id="MobiDB-lite"/>
    </source>
</evidence>
<proteinExistence type="predicted"/>
<comment type="caution">
    <text evidence="2">The sequence shown here is derived from an EMBL/GenBank/DDBJ whole genome shotgun (WGS) entry which is preliminary data.</text>
</comment>
<accession>A0A1S2TJB4</accession>
<protein>
    <submittedName>
        <fullName evidence="2">Uncharacterized protein</fullName>
    </submittedName>
</protein>
<feature type="compositionally biased region" description="Polar residues" evidence="1">
    <location>
        <begin position="1"/>
        <end position="14"/>
    </location>
</feature>
<organism evidence="2 3">
    <name type="scientific">Pseudomonas extremorientalis</name>
    <dbReference type="NCBI Taxonomy" id="169669"/>
    <lineage>
        <taxon>Bacteria</taxon>
        <taxon>Pseudomonadati</taxon>
        <taxon>Pseudomonadota</taxon>
        <taxon>Gammaproteobacteria</taxon>
        <taxon>Pseudomonadales</taxon>
        <taxon>Pseudomonadaceae</taxon>
        <taxon>Pseudomonas</taxon>
    </lineage>
</organism>
<sequence length="63" mass="7044">MLTNGACQSTQQLLTHPIREQARSHQGSSQARDQCMKIAIRMITGIGTPRNQSSNERMLFSLN</sequence>
<dbReference type="Proteomes" id="UP000181686">
    <property type="component" value="Unassembled WGS sequence"/>
</dbReference>
<feature type="region of interest" description="Disordered" evidence="1">
    <location>
        <begin position="1"/>
        <end position="33"/>
    </location>
</feature>
<evidence type="ECO:0000313" key="3">
    <source>
        <dbReference type="Proteomes" id="UP000181686"/>
    </source>
</evidence>
<name>A0A1S2TJB4_9PSED</name>
<evidence type="ECO:0000313" key="2">
    <source>
        <dbReference type="EMBL" id="OIN08877.1"/>
    </source>
</evidence>
<gene>
    <name evidence="2" type="ORF">BFN10_13450</name>
</gene>
<dbReference type="EMBL" id="MDGK01000034">
    <property type="protein sequence ID" value="OIN08877.1"/>
    <property type="molecule type" value="Genomic_DNA"/>
</dbReference>
<reference evidence="2 3" key="1">
    <citation type="submission" date="2016-08" db="EMBL/GenBank/DDBJ databases">
        <title>Draft genome sequence of the type strain of Pseudomonas extremorientalis LMG 19695T isolated from drinking water reservoir.</title>
        <authorList>
            <person name="Tambong J.T."/>
        </authorList>
    </citation>
    <scope>NUCLEOTIDE SEQUENCE [LARGE SCALE GENOMIC DNA]</scope>
    <source>
        <strain evidence="2 3">LMG 19695</strain>
    </source>
</reference>
<dbReference type="AlphaFoldDB" id="A0A1S2TJB4"/>